<dbReference type="SMART" id="SM00899">
    <property type="entry name" value="FeoA"/>
    <property type="match status" value="1"/>
</dbReference>
<name>A0ABT9HCS4_9GAMM</name>
<evidence type="ECO:0000256" key="1">
    <source>
        <dbReference type="ARBA" id="ARBA00023004"/>
    </source>
</evidence>
<dbReference type="Proteomes" id="UP001228171">
    <property type="component" value="Unassembled WGS sequence"/>
</dbReference>
<evidence type="ECO:0000313" key="3">
    <source>
        <dbReference type="EMBL" id="MDP4543561.1"/>
    </source>
</evidence>
<dbReference type="RefSeq" id="WP_198327831.1">
    <property type="nucleotide sequence ID" value="NZ_CAJGZG010000001.1"/>
</dbReference>
<evidence type="ECO:0000313" key="4">
    <source>
        <dbReference type="Proteomes" id="UP001228171"/>
    </source>
</evidence>
<dbReference type="EMBL" id="JAVAJI010000001">
    <property type="protein sequence ID" value="MDP4543561.1"/>
    <property type="molecule type" value="Genomic_DNA"/>
</dbReference>
<evidence type="ECO:0000259" key="2">
    <source>
        <dbReference type="SMART" id="SM00899"/>
    </source>
</evidence>
<reference evidence="3 4" key="1">
    <citation type="submission" date="2023-08" db="EMBL/GenBank/DDBJ databases">
        <authorList>
            <person name="Kumar R."/>
        </authorList>
    </citation>
    <scope>NUCLEOTIDE SEQUENCE [LARGE SCALE GENOMIC DNA]</scope>
    <source>
        <strain evidence="3 4">LUR13</strain>
    </source>
</reference>
<comment type="caution">
    <text evidence="3">The sequence shown here is derived from an EMBL/GenBank/DDBJ whole genome shotgun (WGS) entry which is preliminary data.</text>
</comment>
<dbReference type="SUPFAM" id="SSF50037">
    <property type="entry name" value="C-terminal domain of transcriptional repressors"/>
    <property type="match status" value="1"/>
</dbReference>
<dbReference type="Pfam" id="PF04023">
    <property type="entry name" value="FeoA"/>
    <property type="match status" value="1"/>
</dbReference>
<keyword evidence="1" id="KW-0408">Iron</keyword>
<dbReference type="InterPro" id="IPR038157">
    <property type="entry name" value="FeoA_core_dom"/>
</dbReference>
<accession>A0ABT9HCS4</accession>
<organism evidence="3 4">
    <name type="scientific">Psychrobacter faecalis</name>
    <dbReference type="NCBI Taxonomy" id="180588"/>
    <lineage>
        <taxon>Bacteria</taxon>
        <taxon>Pseudomonadati</taxon>
        <taxon>Pseudomonadota</taxon>
        <taxon>Gammaproteobacteria</taxon>
        <taxon>Moraxellales</taxon>
        <taxon>Moraxellaceae</taxon>
        <taxon>Psychrobacter</taxon>
    </lineage>
</organism>
<protein>
    <submittedName>
        <fullName evidence="3">Ferrous iron transport protein A</fullName>
    </submittedName>
</protein>
<feature type="domain" description="Ferrous iron transporter FeoA-like" evidence="2">
    <location>
        <begin position="28"/>
        <end position="109"/>
    </location>
</feature>
<dbReference type="Gene3D" id="2.30.30.90">
    <property type="match status" value="1"/>
</dbReference>
<keyword evidence="4" id="KW-1185">Reference proteome</keyword>
<dbReference type="GeneID" id="84651970"/>
<dbReference type="InterPro" id="IPR007167">
    <property type="entry name" value="Fe-transptr_FeoA-like"/>
</dbReference>
<gene>
    <name evidence="3" type="ORF">Q8P09_00480</name>
</gene>
<sequence length="113" mass="12332">MRTSLLPSYPAATAVNIHTLNSKATHLCSLLDLAKHQPAIIDDIIANERFGEMDNIISQRLKDLGFLPNTTIQIVAKGLFGKPPYAVQLSTGAQFSLRADELIKISCIAIDSR</sequence>
<proteinExistence type="predicted"/>
<dbReference type="InterPro" id="IPR008988">
    <property type="entry name" value="Transcriptional_repressor_C"/>
</dbReference>